<evidence type="ECO:0000313" key="2">
    <source>
        <dbReference type="Proteomes" id="UP001057452"/>
    </source>
</evidence>
<keyword evidence="2" id="KW-1185">Reference proteome</keyword>
<sequence length="304" mass="33231">MESQVEKVEEETAFPTVPQTFNDETDWDPTDDDEEGEALGNDRPSEDDKGFHFCDQSVTQETSATSELSHTGTHAEENFADFRECTLEQGHVQTPTQEDGEDSWAEFKDRGLRRTGELGPSSKSQSAACRRMGHGRGAREGGRCGGSRRNSCQASLSCRVQQLLVAHFPEVEVPAVESLSGFGGGCGCHTRTSMTQLPQVSVGGSYANRILLRCFIGMKKQPVAVPAFASGLGNAGAHQRLGTSCQFSTTHSRHHHRENAPKPPGSPDHSTYSMQEALPPRQLSWSSSQDGTSPRRAPHFWGWK</sequence>
<proteinExistence type="predicted"/>
<accession>A0ACB9WGS3</accession>
<gene>
    <name evidence="1" type="ORF">KUCAC02_024078</name>
</gene>
<comment type="caution">
    <text evidence="1">The sequence shown here is derived from an EMBL/GenBank/DDBJ whole genome shotgun (WGS) entry which is preliminary data.</text>
</comment>
<reference evidence="1" key="1">
    <citation type="submission" date="2022-05" db="EMBL/GenBank/DDBJ databases">
        <title>Chromosome-level genome of Chaenocephalus aceratus.</title>
        <authorList>
            <person name="Park H."/>
        </authorList>
    </citation>
    <scope>NUCLEOTIDE SEQUENCE</scope>
    <source>
        <strain evidence="1">KU_202001</strain>
    </source>
</reference>
<name>A0ACB9WGS3_CHAAC</name>
<protein>
    <submittedName>
        <fullName evidence="1">Uncharacterized protein</fullName>
    </submittedName>
</protein>
<evidence type="ECO:0000313" key="1">
    <source>
        <dbReference type="EMBL" id="KAI4812710.1"/>
    </source>
</evidence>
<dbReference type="Proteomes" id="UP001057452">
    <property type="component" value="Chromosome 22"/>
</dbReference>
<dbReference type="EMBL" id="CM043806">
    <property type="protein sequence ID" value="KAI4812710.1"/>
    <property type="molecule type" value="Genomic_DNA"/>
</dbReference>
<organism evidence="1 2">
    <name type="scientific">Chaenocephalus aceratus</name>
    <name type="common">Blackfin icefish</name>
    <name type="synonym">Chaenichthys aceratus</name>
    <dbReference type="NCBI Taxonomy" id="36190"/>
    <lineage>
        <taxon>Eukaryota</taxon>
        <taxon>Metazoa</taxon>
        <taxon>Chordata</taxon>
        <taxon>Craniata</taxon>
        <taxon>Vertebrata</taxon>
        <taxon>Euteleostomi</taxon>
        <taxon>Actinopterygii</taxon>
        <taxon>Neopterygii</taxon>
        <taxon>Teleostei</taxon>
        <taxon>Neoteleostei</taxon>
        <taxon>Acanthomorphata</taxon>
        <taxon>Eupercaria</taxon>
        <taxon>Perciformes</taxon>
        <taxon>Notothenioidei</taxon>
        <taxon>Channichthyidae</taxon>
        <taxon>Chaenocephalus</taxon>
    </lineage>
</organism>